<comment type="caution">
    <text evidence="2">The sequence shown here is derived from an EMBL/GenBank/DDBJ whole genome shotgun (WGS) entry which is preliminary data.</text>
</comment>
<dbReference type="EMBL" id="JAGYWB010000018">
    <property type="protein sequence ID" value="KAI0492706.1"/>
    <property type="molecule type" value="Genomic_DNA"/>
</dbReference>
<keyword evidence="3" id="KW-1185">Reference proteome</keyword>
<name>A0A8T3A832_DENNO</name>
<gene>
    <name evidence="2" type="ORF">KFK09_026982</name>
</gene>
<dbReference type="Proteomes" id="UP000829196">
    <property type="component" value="Unassembled WGS sequence"/>
</dbReference>
<evidence type="ECO:0000259" key="1">
    <source>
        <dbReference type="Pfam" id="PF00078"/>
    </source>
</evidence>
<feature type="domain" description="Reverse transcriptase" evidence="1">
    <location>
        <begin position="105"/>
        <end position="183"/>
    </location>
</feature>
<accession>A0A8T3A832</accession>
<organism evidence="2 3">
    <name type="scientific">Dendrobium nobile</name>
    <name type="common">Orchid</name>
    <dbReference type="NCBI Taxonomy" id="94219"/>
    <lineage>
        <taxon>Eukaryota</taxon>
        <taxon>Viridiplantae</taxon>
        <taxon>Streptophyta</taxon>
        <taxon>Embryophyta</taxon>
        <taxon>Tracheophyta</taxon>
        <taxon>Spermatophyta</taxon>
        <taxon>Magnoliopsida</taxon>
        <taxon>Liliopsida</taxon>
        <taxon>Asparagales</taxon>
        <taxon>Orchidaceae</taxon>
        <taxon>Epidendroideae</taxon>
        <taxon>Malaxideae</taxon>
        <taxon>Dendrobiinae</taxon>
        <taxon>Dendrobium</taxon>
    </lineage>
</organism>
<dbReference type="SMR" id="A0A8T3A832"/>
<protein>
    <recommendedName>
        <fullName evidence="1">Reverse transcriptase domain-containing protein</fullName>
    </recommendedName>
</protein>
<evidence type="ECO:0000313" key="2">
    <source>
        <dbReference type="EMBL" id="KAI0492706.1"/>
    </source>
</evidence>
<evidence type="ECO:0000313" key="3">
    <source>
        <dbReference type="Proteomes" id="UP000829196"/>
    </source>
</evidence>
<dbReference type="OrthoDB" id="1902296at2759"/>
<dbReference type="InterPro" id="IPR000477">
    <property type="entry name" value="RT_dom"/>
</dbReference>
<dbReference type="Pfam" id="PF00078">
    <property type="entry name" value="RVT_1"/>
    <property type="match status" value="1"/>
</dbReference>
<sequence length="185" mass="21985">MRYFAKLFNENCENTIKWSDLSTLIEYKDFCFYWRISKTEVREILKKMKCGKAIGPDYIQIEVGKCLGDEGISWLTKLFNAILKTKKMSDEWRMSVLIPIFKNKGEAQNCVNYRGIKLMCHILKLWERVMELRLQRDTNVSPNQFGFILGRSTMEAIHLLRGLLDKYRENEEDLHMIFIDLEKNI</sequence>
<dbReference type="AlphaFoldDB" id="A0A8T3A832"/>
<reference evidence="2" key="1">
    <citation type="journal article" date="2022" name="Front. Genet.">
        <title>Chromosome-Scale Assembly of the Dendrobium nobile Genome Provides Insights Into the Molecular Mechanism of the Biosynthesis of the Medicinal Active Ingredient of Dendrobium.</title>
        <authorList>
            <person name="Xu Q."/>
            <person name="Niu S.-C."/>
            <person name="Li K.-L."/>
            <person name="Zheng P.-J."/>
            <person name="Zhang X.-J."/>
            <person name="Jia Y."/>
            <person name="Liu Y."/>
            <person name="Niu Y.-X."/>
            <person name="Yu L.-H."/>
            <person name="Chen D.-F."/>
            <person name="Zhang G.-Q."/>
        </authorList>
    </citation>
    <scope>NUCLEOTIDE SEQUENCE</scope>
    <source>
        <tissue evidence="2">Leaf</tissue>
    </source>
</reference>
<proteinExistence type="predicted"/>
<dbReference type="PANTHER" id="PTHR19446">
    <property type="entry name" value="REVERSE TRANSCRIPTASES"/>
    <property type="match status" value="1"/>
</dbReference>